<comment type="caution">
    <text evidence="1">The sequence shown here is derived from an EMBL/GenBank/DDBJ whole genome shotgun (WGS) entry which is preliminary data.</text>
</comment>
<accession>A0AAV4RF41</accession>
<evidence type="ECO:0000313" key="2">
    <source>
        <dbReference type="Proteomes" id="UP001054945"/>
    </source>
</evidence>
<proteinExistence type="predicted"/>
<gene>
    <name evidence="1" type="ORF">CEXT_238121</name>
</gene>
<keyword evidence="2" id="KW-1185">Reference proteome</keyword>
<dbReference type="AlphaFoldDB" id="A0AAV4RF41"/>
<dbReference type="EMBL" id="BPLR01007949">
    <property type="protein sequence ID" value="GIY20933.1"/>
    <property type="molecule type" value="Genomic_DNA"/>
</dbReference>
<dbReference type="Proteomes" id="UP001054945">
    <property type="component" value="Unassembled WGS sequence"/>
</dbReference>
<sequence>MYIKRILVTLAYTTNSLLAKDEWKTILFLKKGTAYYFAKVLSEKDSSTDNTSLEDGKIHPEFSLSWDKSHFTSFGKAYEGKLGITKLRNVFPENKWCVFQPPKPPAIKNFAKECRFVILSSPFLPPLFLSLPQGQLKQFFREKEGFRSLKFDLFAAKKRLTQLLISYLEASLH</sequence>
<organism evidence="1 2">
    <name type="scientific">Caerostris extrusa</name>
    <name type="common">Bark spider</name>
    <name type="synonym">Caerostris bankana</name>
    <dbReference type="NCBI Taxonomy" id="172846"/>
    <lineage>
        <taxon>Eukaryota</taxon>
        <taxon>Metazoa</taxon>
        <taxon>Ecdysozoa</taxon>
        <taxon>Arthropoda</taxon>
        <taxon>Chelicerata</taxon>
        <taxon>Arachnida</taxon>
        <taxon>Araneae</taxon>
        <taxon>Araneomorphae</taxon>
        <taxon>Entelegynae</taxon>
        <taxon>Araneoidea</taxon>
        <taxon>Araneidae</taxon>
        <taxon>Caerostris</taxon>
    </lineage>
</organism>
<protein>
    <submittedName>
        <fullName evidence="1">Uncharacterized protein</fullName>
    </submittedName>
</protein>
<reference evidence="1 2" key="1">
    <citation type="submission" date="2021-06" db="EMBL/GenBank/DDBJ databases">
        <title>Caerostris extrusa draft genome.</title>
        <authorList>
            <person name="Kono N."/>
            <person name="Arakawa K."/>
        </authorList>
    </citation>
    <scope>NUCLEOTIDE SEQUENCE [LARGE SCALE GENOMIC DNA]</scope>
</reference>
<evidence type="ECO:0000313" key="1">
    <source>
        <dbReference type="EMBL" id="GIY20933.1"/>
    </source>
</evidence>
<name>A0AAV4RF41_CAEEX</name>